<dbReference type="PANTHER" id="PTHR33050">
    <property type="entry name" value="REVERSE TRANSCRIPTASE DOMAIN-CONTAINING PROTEIN"/>
    <property type="match status" value="1"/>
</dbReference>
<dbReference type="SUPFAM" id="SSF56672">
    <property type="entry name" value="DNA/RNA polymerases"/>
    <property type="match status" value="1"/>
</dbReference>
<keyword evidence="1" id="KW-0175">Coiled coil</keyword>
<organism evidence="2">
    <name type="scientific">Cladocopium goreaui</name>
    <dbReference type="NCBI Taxonomy" id="2562237"/>
    <lineage>
        <taxon>Eukaryota</taxon>
        <taxon>Sar</taxon>
        <taxon>Alveolata</taxon>
        <taxon>Dinophyceae</taxon>
        <taxon>Suessiales</taxon>
        <taxon>Symbiodiniaceae</taxon>
        <taxon>Cladocopium</taxon>
    </lineage>
</organism>
<gene>
    <name evidence="2" type="ORF">C1SCF055_LOCUS16483</name>
</gene>
<sequence length="427" mass="48723">MHGKDSFWTGVPVGYDEPLPRTPDVFPRKEKVRQLDESEYNNLACNYRSAREMSEELEKKFREEEALGRMIPTTLSALQSKHPERTPLVAAMGAIKKPNGDVRPLHDGTHFVQLNNNICFQDQLQYPGPEDAAAMIRLVEDDEESLFAMSADIKAAHRLVKIREEDWPLLGCRAHDDDKTIWINTVGTFGVSSASYWWTRLFAGIGRLVAYILGQENWFQLVYVDDLHLTCLGPRKFLVLWTALALYEILGTPFSYAKFSGGLQVCFVGYLLDYRACRLGITQRRGAWLVSFIDEMFASKGTIYMRRFNEFLGRLGFVSRVLLWLKPFLAPLYSWSAALDRGTVAKCPKLVMLVLRFLQLQLKDCTYMHSCSRPTVLPQEVFRTDAKCAKGKVVLGGHHLQTGYLDKDMLRSTAQIVNLGKFEKSDW</sequence>
<accession>A0A9P1FV88</accession>
<dbReference type="InterPro" id="IPR043502">
    <property type="entry name" value="DNA/RNA_pol_sf"/>
</dbReference>
<dbReference type="OrthoDB" id="445205at2759"/>
<comment type="caution">
    <text evidence="2">The sequence shown here is derived from an EMBL/GenBank/DDBJ whole genome shotgun (WGS) entry which is preliminary data.</text>
</comment>
<keyword evidence="5" id="KW-1185">Reference proteome</keyword>
<reference evidence="3" key="2">
    <citation type="submission" date="2024-04" db="EMBL/GenBank/DDBJ databases">
        <authorList>
            <person name="Chen Y."/>
            <person name="Shah S."/>
            <person name="Dougan E. K."/>
            <person name="Thang M."/>
            <person name="Chan C."/>
        </authorList>
    </citation>
    <scope>NUCLEOTIDE SEQUENCE [LARGE SCALE GENOMIC DNA]</scope>
</reference>
<reference evidence="2" key="1">
    <citation type="submission" date="2022-10" db="EMBL/GenBank/DDBJ databases">
        <authorList>
            <person name="Chen Y."/>
            <person name="Dougan E. K."/>
            <person name="Chan C."/>
            <person name="Rhodes N."/>
            <person name="Thang M."/>
        </authorList>
    </citation>
    <scope>NUCLEOTIDE SEQUENCE</scope>
</reference>
<dbReference type="EMBL" id="CAMXCT010001366">
    <property type="protein sequence ID" value="CAI3989406.1"/>
    <property type="molecule type" value="Genomic_DNA"/>
</dbReference>
<protein>
    <submittedName>
        <fullName evidence="4">RNase H type-1 domain-containing protein</fullName>
    </submittedName>
</protein>
<proteinExistence type="predicted"/>
<name>A0A9P1FV88_9DINO</name>
<dbReference type="EMBL" id="CAMXCT030001366">
    <property type="protein sequence ID" value="CAL4776718.1"/>
    <property type="molecule type" value="Genomic_DNA"/>
</dbReference>
<evidence type="ECO:0000313" key="5">
    <source>
        <dbReference type="Proteomes" id="UP001152797"/>
    </source>
</evidence>
<dbReference type="InterPro" id="IPR052055">
    <property type="entry name" value="Hepadnavirus_pol/RT"/>
</dbReference>
<dbReference type="Proteomes" id="UP001152797">
    <property type="component" value="Unassembled WGS sequence"/>
</dbReference>
<evidence type="ECO:0000313" key="2">
    <source>
        <dbReference type="EMBL" id="CAI3989406.1"/>
    </source>
</evidence>
<evidence type="ECO:0000313" key="3">
    <source>
        <dbReference type="EMBL" id="CAL1142781.1"/>
    </source>
</evidence>
<feature type="coiled-coil region" evidence="1">
    <location>
        <begin position="40"/>
        <end position="67"/>
    </location>
</feature>
<dbReference type="EMBL" id="CAMXCT020001366">
    <property type="protein sequence ID" value="CAL1142781.1"/>
    <property type="molecule type" value="Genomic_DNA"/>
</dbReference>
<evidence type="ECO:0000313" key="4">
    <source>
        <dbReference type="EMBL" id="CAL4776718.1"/>
    </source>
</evidence>
<dbReference type="PANTHER" id="PTHR33050:SF7">
    <property type="entry name" value="RIBONUCLEASE H"/>
    <property type="match status" value="1"/>
</dbReference>
<dbReference type="AlphaFoldDB" id="A0A9P1FV88"/>
<evidence type="ECO:0000256" key="1">
    <source>
        <dbReference type="SAM" id="Coils"/>
    </source>
</evidence>